<keyword evidence="3" id="KW-1185">Reference proteome</keyword>
<evidence type="ECO:0000313" key="2">
    <source>
        <dbReference type="EMBL" id="KAL3652382.1"/>
    </source>
</evidence>
<dbReference type="Proteomes" id="UP001632038">
    <property type="component" value="Unassembled WGS sequence"/>
</dbReference>
<dbReference type="AlphaFoldDB" id="A0ABD3EDH5"/>
<dbReference type="EMBL" id="JAVIJP010000005">
    <property type="protein sequence ID" value="KAL3652382.1"/>
    <property type="molecule type" value="Genomic_DNA"/>
</dbReference>
<accession>A0ABD3EDH5</accession>
<evidence type="ECO:0000256" key="1">
    <source>
        <dbReference type="SAM" id="MobiDB-lite"/>
    </source>
</evidence>
<evidence type="ECO:0000313" key="3">
    <source>
        <dbReference type="Proteomes" id="UP001632038"/>
    </source>
</evidence>
<protein>
    <submittedName>
        <fullName evidence="2">Uncharacterized protein</fullName>
    </submittedName>
</protein>
<dbReference type="PANTHER" id="PTHR13173">
    <property type="entry name" value="WW DOMAIN BINDING PROTEIN 4"/>
    <property type="match status" value="1"/>
</dbReference>
<sequence>METQNPPYDYRPCCCCVANGGKKASIRAWLVPKGSNYRGINGSHRAWFGTHAGNSNDAENNVKEKVQRRPKSGGGGGAAVVGSPALLAIPAVGPRNLRKLVEKGFEGVAQLKQLYKTKEIDGPTGRFRDCVSGELCGFSLLKVRRRFPLLNLKCPGCKENKVITFGAGVTLQVIVFFQIGSFVVAFPGAMSHSDFPPYMVPFATNDLTFIKLEDNVEKFTNLLTTIRGKTTPPVDFEGVIAGETILCEGQRRMDNVTKRLNTMREDKATKEKEQTQASRILEQIVAKAKCSYEKDLATFQEARESNTQDINQGIGDGSTIPVEVGAIQTVSRGA</sequence>
<reference evidence="3" key="1">
    <citation type="journal article" date="2024" name="IScience">
        <title>Strigolactones Initiate the Formation of Haustorium-like Structures in Castilleja.</title>
        <authorList>
            <person name="Buerger M."/>
            <person name="Peterson D."/>
            <person name="Chory J."/>
        </authorList>
    </citation>
    <scope>NUCLEOTIDE SEQUENCE [LARGE SCALE GENOMIC DNA]</scope>
</reference>
<organism evidence="2 3">
    <name type="scientific">Castilleja foliolosa</name>
    <dbReference type="NCBI Taxonomy" id="1961234"/>
    <lineage>
        <taxon>Eukaryota</taxon>
        <taxon>Viridiplantae</taxon>
        <taxon>Streptophyta</taxon>
        <taxon>Embryophyta</taxon>
        <taxon>Tracheophyta</taxon>
        <taxon>Spermatophyta</taxon>
        <taxon>Magnoliopsida</taxon>
        <taxon>eudicotyledons</taxon>
        <taxon>Gunneridae</taxon>
        <taxon>Pentapetalae</taxon>
        <taxon>asterids</taxon>
        <taxon>lamiids</taxon>
        <taxon>Lamiales</taxon>
        <taxon>Orobanchaceae</taxon>
        <taxon>Pedicularideae</taxon>
        <taxon>Castillejinae</taxon>
        <taxon>Castilleja</taxon>
    </lineage>
</organism>
<dbReference type="PANTHER" id="PTHR13173:SF10">
    <property type="entry name" value="WW DOMAIN-BINDING PROTEIN 4"/>
    <property type="match status" value="1"/>
</dbReference>
<comment type="caution">
    <text evidence="2">The sequence shown here is derived from an EMBL/GenBank/DDBJ whole genome shotgun (WGS) entry which is preliminary data.</text>
</comment>
<name>A0ABD3EDH5_9LAMI</name>
<proteinExistence type="predicted"/>
<dbReference type="InterPro" id="IPR040023">
    <property type="entry name" value="WBP4"/>
</dbReference>
<feature type="region of interest" description="Disordered" evidence="1">
    <location>
        <begin position="53"/>
        <end position="78"/>
    </location>
</feature>
<gene>
    <name evidence="2" type="ORF">CASFOL_002063</name>
</gene>